<dbReference type="InterPro" id="IPR011993">
    <property type="entry name" value="PH-like_dom_sf"/>
</dbReference>
<feature type="region of interest" description="Disordered" evidence="3">
    <location>
        <begin position="683"/>
        <end position="731"/>
    </location>
</feature>
<feature type="region of interest" description="Disordered" evidence="3">
    <location>
        <begin position="264"/>
        <end position="358"/>
    </location>
</feature>
<evidence type="ECO:0000313" key="7">
    <source>
        <dbReference type="EMBL" id="KAK3330902.1"/>
    </source>
</evidence>
<dbReference type="PANTHER" id="PTHR46572">
    <property type="entry name" value="RHO1 GDP-GTP EXCHANGE PROTEIN 1-RELATED"/>
    <property type="match status" value="1"/>
</dbReference>
<feature type="compositionally biased region" description="Polar residues" evidence="3">
    <location>
        <begin position="683"/>
        <end position="693"/>
    </location>
</feature>
<feature type="region of interest" description="Disordered" evidence="3">
    <location>
        <begin position="195"/>
        <end position="239"/>
    </location>
</feature>
<feature type="domain" description="PH" evidence="4">
    <location>
        <begin position="1157"/>
        <end position="1326"/>
    </location>
</feature>
<feature type="compositionally biased region" description="Polar residues" evidence="3">
    <location>
        <begin position="68"/>
        <end position="84"/>
    </location>
</feature>
<dbReference type="Gene3D" id="1.20.900.10">
    <property type="entry name" value="Dbl homology (DH) domain"/>
    <property type="match status" value="1"/>
</dbReference>
<feature type="compositionally biased region" description="Polar residues" evidence="3">
    <location>
        <begin position="631"/>
        <end position="646"/>
    </location>
</feature>
<evidence type="ECO:0000259" key="5">
    <source>
        <dbReference type="PROSITE" id="PS50010"/>
    </source>
</evidence>
<keyword evidence="1" id="KW-0597">Phosphoprotein</keyword>
<dbReference type="InterPro" id="IPR001849">
    <property type="entry name" value="PH_domain"/>
</dbReference>
<dbReference type="GO" id="GO:0005085">
    <property type="term" value="F:guanyl-nucleotide exchange factor activity"/>
    <property type="evidence" value="ECO:0007669"/>
    <property type="project" value="UniProtKB-KW"/>
</dbReference>
<dbReference type="PROSITE" id="PS50219">
    <property type="entry name" value="CNH"/>
    <property type="match status" value="1"/>
</dbReference>
<feature type="region of interest" description="Disordered" evidence="3">
    <location>
        <begin position="1"/>
        <end position="84"/>
    </location>
</feature>
<dbReference type="Pfam" id="PF00621">
    <property type="entry name" value="RhoGEF"/>
    <property type="match status" value="1"/>
</dbReference>
<dbReference type="InterPro" id="IPR041675">
    <property type="entry name" value="PH_5"/>
</dbReference>
<dbReference type="Pfam" id="PF00780">
    <property type="entry name" value="CNH"/>
    <property type="match status" value="1"/>
</dbReference>
<dbReference type="SUPFAM" id="SSF50729">
    <property type="entry name" value="PH domain-like"/>
    <property type="match status" value="1"/>
</dbReference>
<dbReference type="Proteomes" id="UP001283341">
    <property type="component" value="Unassembled WGS sequence"/>
</dbReference>
<evidence type="ECO:0000259" key="4">
    <source>
        <dbReference type="PROSITE" id="PS50003"/>
    </source>
</evidence>
<feature type="region of interest" description="Disordered" evidence="3">
    <location>
        <begin position="472"/>
        <end position="512"/>
    </location>
</feature>
<reference evidence="7" key="1">
    <citation type="journal article" date="2023" name="Mol. Phylogenet. Evol.">
        <title>Genome-scale phylogeny and comparative genomics of the fungal order Sordariales.</title>
        <authorList>
            <person name="Hensen N."/>
            <person name="Bonometti L."/>
            <person name="Westerberg I."/>
            <person name="Brannstrom I.O."/>
            <person name="Guillou S."/>
            <person name="Cros-Aarteil S."/>
            <person name="Calhoun S."/>
            <person name="Haridas S."/>
            <person name="Kuo A."/>
            <person name="Mondo S."/>
            <person name="Pangilinan J."/>
            <person name="Riley R."/>
            <person name="LaButti K."/>
            <person name="Andreopoulos B."/>
            <person name="Lipzen A."/>
            <person name="Chen C."/>
            <person name="Yan M."/>
            <person name="Daum C."/>
            <person name="Ng V."/>
            <person name="Clum A."/>
            <person name="Steindorff A."/>
            <person name="Ohm R.A."/>
            <person name="Martin F."/>
            <person name="Silar P."/>
            <person name="Natvig D.O."/>
            <person name="Lalanne C."/>
            <person name="Gautier V."/>
            <person name="Ament-Velasquez S.L."/>
            <person name="Kruys A."/>
            <person name="Hutchinson M.I."/>
            <person name="Powell A.J."/>
            <person name="Barry K."/>
            <person name="Miller A.N."/>
            <person name="Grigoriev I.V."/>
            <person name="Debuchy R."/>
            <person name="Gladieux P."/>
            <person name="Hiltunen Thoren M."/>
            <person name="Johannesson H."/>
        </authorList>
    </citation>
    <scope>NUCLEOTIDE SEQUENCE</scope>
    <source>
        <strain evidence="7">CBS 118394</strain>
    </source>
</reference>
<feature type="region of interest" description="Disordered" evidence="3">
    <location>
        <begin position="1238"/>
        <end position="1274"/>
    </location>
</feature>
<feature type="compositionally biased region" description="Low complexity" evidence="3">
    <location>
        <begin position="1264"/>
        <end position="1274"/>
    </location>
</feature>
<dbReference type="InterPro" id="IPR057283">
    <property type="entry name" value="RGF3_WH"/>
</dbReference>
<feature type="region of interest" description="Disordered" evidence="3">
    <location>
        <begin position="96"/>
        <end position="153"/>
    </location>
</feature>
<dbReference type="SMART" id="SM00036">
    <property type="entry name" value="CNH"/>
    <property type="match status" value="1"/>
</dbReference>
<dbReference type="EMBL" id="JAUEDM010000001">
    <property type="protein sequence ID" value="KAK3330902.1"/>
    <property type="molecule type" value="Genomic_DNA"/>
</dbReference>
<accession>A0AAE0MFS7</accession>
<reference evidence="7" key="2">
    <citation type="submission" date="2023-06" db="EMBL/GenBank/DDBJ databases">
        <authorList>
            <consortium name="Lawrence Berkeley National Laboratory"/>
            <person name="Haridas S."/>
            <person name="Hensen N."/>
            <person name="Bonometti L."/>
            <person name="Westerberg I."/>
            <person name="Brannstrom I.O."/>
            <person name="Guillou S."/>
            <person name="Cros-Aarteil S."/>
            <person name="Calhoun S."/>
            <person name="Kuo A."/>
            <person name="Mondo S."/>
            <person name="Pangilinan J."/>
            <person name="Riley R."/>
            <person name="Labutti K."/>
            <person name="Andreopoulos B."/>
            <person name="Lipzen A."/>
            <person name="Chen C."/>
            <person name="Yanf M."/>
            <person name="Daum C."/>
            <person name="Ng V."/>
            <person name="Clum A."/>
            <person name="Steindorff A."/>
            <person name="Ohm R."/>
            <person name="Martin F."/>
            <person name="Silar P."/>
            <person name="Natvig D."/>
            <person name="Lalanne C."/>
            <person name="Gautier V."/>
            <person name="Ament-Velasquez S.L."/>
            <person name="Kruys A."/>
            <person name="Hutchinson M.I."/>
            <person name="Powell A.J."/>
            <person name="Barry K."/>
            <person name="Miller A.N."/>
            <person name="Grigoriev I.V."/>
            <person name="Debuchy R."/>
            <person name="Gladieux P."/>
            <person name="Thoren M.H."/>
            <person name="Johannesson H."/>
        </authorList>
    </citation>
    <scope>NUCLEOTIDE SEQUENCE</scope>
    <source>
        <strain evidence="7">CBS 118394</strain>
    </source>
</reference>
<feature type="compositionally biased region" description="Polar residues" evidence="3">
    <location>
        <begin position="302"/>
        <end position="319"/>
    </location>
</feature>
<feature type="compositionally biased region" description="Polar residues" evidence="3">
    <location>
        <begin position="1243"/>
        <end position="1252"/>
    </location>
</feature>
<feature type="compositionally biased region" description="Low complexity" evidence="3">
    <location>
        <begin position="138"/>
        <end position="153"/>
    </location>
</feature>
<proteinExistence type="predicted"/>
<feature type="domain" description="CNH" evidence="6">
    <location>
        <begin position="1393"/>
        <end position="1702"/>
    </location>
</feature>
<feature type="compositionally biased region" description="Low complexity" evidence="3">
    <location>
        <begin position="264"/>
        <end position="286"/>
    </location>
</feature>
<keyword evidence="8" id="KW-1185">Reference proteome</keyword>
<feature type="compositionally biased region" description="Polar residues" evidence="3">
    <location>
        <begin position="111"/>
        <end position="128"/>
    </location>
</feature>
<dbReference type="Gene3D" id="2.30.29.30">
    <property type="entry name" value="Pleckstrin-homology domain (PH domain)/Phosphotyrosine-binding domain (PTB)"/>
    <property type="match status" value="1"/>
</dbReference>
<feature type="compositionally biased region" description="Pro residues" evidence="3">
    <location>
        <begin position="101"/>
        <end position="110"/>
    </location>
</feature>
<dbReference type="SMART" id="SM00233">
    <property type="entry name" value="PH"/>
    <property type="match status" value="1"/>
</dbReference>
<dbReference type="SUPFAM" id="SSF48065">
    <property type="entry name" value="DBL homology domain (DH-domain)"/>
    <property type="match status" value="1"/>
</dbReference>
<feature type="compositionally biased region" description="Polar residues" evidence="3">
    <location>
        <begin position="38"/>
        <end position="58"/>
    </location>
</feature>
<protein>
    <submittedName>
        <fullName evidence="7">CNH domain-containing protein</fullName>
    </submittedName>
</protein>
<dbReference type="InterPro" id="IPR035899">
    <property type="entry name" value="DBL_dom_sf"/>
</dbReference>
<dbReference type="InterPro" id="IPR052233">
    <property type="entry name" value="Rho-type_GEFs"/>
</dbReference>
<dbReference type="CDD" id="cd00160">
    <property type="entry name" value="RhoGEF"/>
    <property type="match status" value="1"/>
</dbReference>
<feature type="compositionally biased region" description="Basic and acidic residues" evidence="3">
    <location>
        <begin position="700"/>
        <end position="715"/>
    </location>
</feature>
<dbReference type="Pfam" id="PF23582">
    <property type="entry name" value="WHD_RGF3"/>
    <property type="match status" value="1"/>
</dbReference>
<dbReference type="PANTHER" id="PTHR46572:SF1">
    <property type="entry name" value="RHO1 GUANINE NUCLEOTIDE EXCHANGE FACTOR TUS1"/>
    <property type="match status" value="1"/>
</dbReference>
<dbReference type="SMART" id="SM00325">
    <property type="entry name" value="RhoGEF"/>
    <property type="match status" value="1"/>
</dbReference>
<comment type="caution">
    <text evidence="7">The sequence shown here is derived from an EMBL/GenBank/DDBJ whole genome shotgun (WGS) entry which is preliminary data.</text>
</comment>
<organism evidence="7 8">
    <name type="scientific">Apodospora peruviana</name>
    <dbReference type="NCBI Taxonomy" id="516989"/>
    <lineage>
        <taxon>Eukaryota</taxon>
        <taxon>Fungi</taxon>
        <taxon>Dikarya</taxon>
        <taxon>Ascomycota</taxon>
        <taxon>Pezizomycotina</taxon>
        <taxon>Sordariomycetes</taxon>
        <taxon>Sordariomycetidae</taxon>
        <taxon>Sordariales</taxon>
        <taxon>Lasiosphaeriaceae</taxon>
        <taxon>Apodospora</taxon>
    </lineage>
</organism>
<keyword evidence="2" id="KW-0344">Guanine-nucleotide releasing factor</keyword>
<name>A0AAE0MFS7_9PEZI</name>
<sequence>MSFRGDDSRRYGHVPPAQYPVAPSAQDAASYQPPRRPSFNNGDDASLFDQNAAFQGNTGRPEEELFITSPTAGAPPTQNRLSYNPQTVAMGGYQNQYQTQLPPPPAPPPSTQSTYNPQNFGRSQSTSLPYHPHPARGYATPASPTYAPTPTNYTPQAYNPAAYANTNVALPQRQATVSGYGSFAYNSYSSPSIPQVSGFGQPPVANTYSPPMPSQGSPALSNYDPSQHSSPAFTSPASPAVSMQYDPSYSSSYSAQQQYFAQAYPSNGANPAPSPAHSTPPSSQAPYPTYTQMPVGPGYASDPNSFTNRASRSNSQVSPIPSPPAHPQTSPGLQRHPTNAPLPSRPMEDVPEEPDWDSQRYSANDIQVDQDSLFQDIVSDLGGHAHAHRSQPINGNVSDDDLDKLRRYDSTASTVNTSAEVSVNRYASNASTVNRNDVPTTYKWDDEESDPEGAAGLLAMQEDLDDRRFGFGGIAMPTYMEPPAEPPANATTPRASQHPQPAAADEQGLSTDSDYGGMDLGMYGGGYAGNLQYGNEIGSPPASAQTFDGQHLTPQGYGEYAPFSEASVDYGGTGGLLAPQSHRLSFDEGEEQVSIHSRQSGSESPSKEDYPDMFWHPGLSSRPLPAIPPGSDNSSLLSVQTPSSRGPHQHGYSLSADARQTHHEGSETYLTQHIAQQHVERSISLSGHSNTPPIVTPARSRTDAAEERRRAEKQIGQRHQVATQQGYEGYDTGTPSSLAAYDMITLPTGRRRKFIPSKLTPAEIKRCAEPWALSGITAWIREMAEGEPDLKRKTIEEGILKLFCSKVPTMNVADAELLSTAVVDSMFEAGILIPEEEWVKFAPGQMSGVLWQLTGSGCYAPKLHENEALTPRLHDNGMPLRCYSHHCGRTLKKANLDHMMSEEEVITLDWATFHRVTSEELAKRSKKEIERQNVLHEIVTGEEEYMGQLDVLRMLYRDRLRDWQPPIIPSNKITKFLDAVFGKVDAVQQINKEHLLAQLKYRQQEQGPWIVGFSDLFREWIRKARPIYIEYCSSYPHASYMIRRESNRNLLFRQFLDIIREHKRSKRLEWTTFVKAPITRLQRYGLLLDTVKKNMVGESEEKTNLMRALEEIKAVTHECDEKVAEMTKQVELLELQNMLVLRPGFQSVLNLDHLGRELLRQGDLQRQGSKGVRWVETHALLFDHYFILAKTVVSKDGRNDKKYDVSKEPIPMPLLFLESMSDEPVAKQKGLTAPLTRTAAATGSGTQLNKVASNGADRPGLDHTGTSSSMGSSLTTVTRLTSGGADDGKIIYPFRIKHLGHEIYTLYATTAQDRAAWCNAIVEAKTRHARALHAQNAEPFRLRVLSDTSFAYDSTSPLGRQPGVSIRGTPLDRAIREMEKVYGPGRGPPPVCRAQVNCATAFTSFGKSIIAIGTDYGVYISESSNPRGWTRSVQINKVTQIAVLEDFSVCLLIADRSLIAYPLDVVAPVSNFPAPVHDNPRRAPQRLAKDVAFFATARMKDRMLLFYKRKEGMHNTFKVLEPVFQKSTEKKPRLFGGRRGASGSTESFRDYDEFYLPTECYSLNLFQSYIAVASAKGFELLTLDKKVTQSIPRDLSLPAIANIASRIKDQRPLGMFKLNDQEFLLTYEDCAVYVDKHGEISRTLIMEYSGKQKKAKGATMFGQYLLLFNEDYVEVRNAENGRLRQIIAGRDVRVLDHGFRGPTGSGQQPIAQDSKGTVKICMSHPEVSGGQIVLEMLLNDGHAEKA</sequence>
<feature type="region of interest" description="Disordered" evidence="3">
    <location>
        <begin position="586"/>
        <end position="653"/>
    </location>
</feature>
<feature type="region of interest" description="Disordered" evidence="3">
    <location>
        <begin position="540"/>
        <end position="560"/>
    </location>
</feature>
<feature type="domain" description="DH" evidence="5">
    <location>
        <begin position="930"/>
        <end position="1122"/>
    </location>
</feature>
<dbReference type="PROSITE" id="PS50010">
    <property type="entry name" value="DH_2"/>
    <property type="match status" value="1"/>
</dbReference>
<dbReference type="Pfam" id="PF15405">
    <property type="entry name" value="PH_5"/>
    <property type="match status" value="1"/>
</dbReference>
<evidence type="ECO:0000256" key="1">
    <source>
        <dbReference type="ARBA" id="ARBA00022553"/>
    </source>
</evidence>
<feature type="compositionally biased region" description="Low complexity" evidence="3">
    <location>
        <begin position="229"/>
        <end position="239"/>
    </location>
</feature>
<evidence type="ECO:0000256" key="2">
    <source>
        <dbReference type="ARBA" id="ARBA00022658"/>
    </source>
</evidence>
<dbReference type="InterPro" id="IPR000219">
    <property type="entry name" value="DH_dom"/>
</dbReference>
<evidence type="ECO:0000259" key="6">
    <source>
        <dbReference type="PROSITE" id="PS50219"/>
    </source>
</evidence>
<gene>
    <name evidence="7" type="ORF">B0H66DRAFT_465483</name>
</gene>
<evidence type="ECO:0000256" key="3">
    <source>
        <dbReference type="SAM" id="MobiDB-lite"/>
    </source>
</evidence>
<feature type="compositionally biased region" description="Basic and acidic residues" evidence="3">
    <location>
        <begin position="1"/>
        <end position="10"/>
    </location>
</feature>
<feature type="compositionally biased region" description="Polar residues" evidence="3">
    <location>
        <begin position="204"/>
        <end position="228"/>
    </location>
</feature>
<dbReference type="PROSITE" id="PS50003">
    <property type="entry name" value="PH_DOMAIN"/>
    <property type="match status" value="1"/>
</dbReference>
<dbReference type="InterPro" id="IPR001180">
    <property type="entry name" value="CNH_dom"/>
</dbReference>
<evidence type="ECO:0000313" key="8">
    <source>
        <dbReference type="Proteomes" id="UP001283341"/>
    </source>
</evidence>
<feature type="compositionally biased region" description="Polar residues" evidence="3">
    <location>
        <begin position="594"/>
        <end position="604"/>
    </location>
</feature>